<dbReference type="STRING" id="157072.A0A024U6L9"/>
<proteinExistence type="predicted"/>
<dbReference type="EMBL" id="KI913962">
    <property type="protein sequence ID" value="ETW01855.1"/>
    <property type="molecule type" value="Genomic_DNA"/>
</dbReference>
<dbReference type="GeneID" id="20083474"/>
<name>A0A024U6L9_9STRA</name>
<sequence length="122" mass="13521">MWDDTKAVRELRASGCSTQWPDELKTWMDDVDPSSVQASEWVAMSALSGLSQYQTYMPPDALSSPSASFQGASILSQQYVVLDGHTIHNLELLQNNDNGHGGLGQCWHNSTVTNFGKRLFEE</sequence>
<reference evidence="1" key="1">
    <citation type="submission" date="2013-12" db="EMBL/GenBank/DDBJ databases">
        <title>The Genome Sequence of Aphanomyces invadans NJM9701.</title>
        <authorList>
            <consortium name="The Broad Institute Genomics Platform"/>
            <person name="Russ C."/>
            <person name="Tyler B."/>
            <person name="van West P."/>
            <person name="Dieguez-Uribeondo J."/>
            <person name="Young S.K."/>
            <person name="Zeng Q."/>
            <person name="Gargeya S."/>
            <person name="Fitzgerald M."/>
            <person name="Abouelleil A."/>
            <person name="Alvarado L."/>
            <person name="Chapman S.B."/>
            <person name="Gainer-Dewar J."/>
            <person name="Goldberg J."/>
            <person name="Griggs A."/>
            <person name="Gujja S."/>
            <person name="Hansen M."/>
            <person name="Howarth C."/>
            <person name="Imamovic A."/>
            <person name="Ireland A."/>
            <person name="Larimer J."/>
            <person name="McCowan C."/>
            <person name="Murphy C."/>
            <person name="Pearson M."/>
            <person name="Poon T.W."/>
            <person name="Priest M."/>
            <person name="Roberts A."/>
            <person name="Saif S."/>
            <person name="Shea T."/>
            <person name="Sykes S."/>
            <person name="Wortman J."/>
            <person name="Nusbaum C."/>
            <person name="Birren B."/>
        </authorList>
    </citation>
    <scope>NUCLEOTIDE SEQUENCE [LARGE SCALE GENOMIC DNA]</scope>
    <source>
        <strain evidence="1">NJM9701</strain>
    </source>
</reference>
<dbReference type="VEuPathDB" id="FungiDB:H310_06424"/>
<evidence type="ECO:0000313" key="1">
    <source>
        <dbReference type="EMBL" id="ETW01855.1"/>
    </source>
</evidence>
<dbReference type="Gene3D" id="6.10.140.80">
    <property type="match status" value="1"/>
</dbReference>
<accession>A0A024U6L9</accession>
<dbReference type="OrthoDB" id="10252754at2759"/>
<dbReference type="AlphaFoldDB" id="A0A024U6L9"/>
<dbReference type="RefSeq" id="XP_008869703.1">
    <property type="nucleotide sequence ID" value="XM_008871481.1"/>
</dbReference>
<protein>
    <submittedName>
        <fullName evidence="1">Uncharacterized protein</fullName>
    </submittedName>
</protein>
<organism evidence="1">
    <name type="scientific">Aphanomyces invadans</name>
    <dbReference type="NCBI Taxonomy" id="157072"/>
    <lineage>
        <taxon>Eukaryota</taxon>
        <taxon>Sar</taxon>
        <taxon>Stramenopiles</taxon>
        <taxon>Oomycota</taxon>
        <taxon>Saprolegniomycetes</taxon>
        <taxon>Saprolegniales</taxon>
        <taxon>Verrucalvaceae</taxon>
        <taxon>Aphanomyces</taxon>
    </lineage>
</organism>
<gene>
    <name evidence="1" type="ORF">H310_06424</name>
</gene>